<evidence type="ECO:0000313" key="1">
    <source>
        <dbReference type="EMBL" id="KAH7865600.1"/>
    </source>
</evidence>
<keyword evidence="2" id="KW-1185">Reference proteome</keyword>
<comment type="caution">
    <text evidence="1">The sequence shown here is derived from an EMBL/GenBank/DDBJ whole genome shotgun (WGS) entry which is preliminary data.</text>
</comment>
<dbReference type="Proteomes" id="UP000828048">
    <property type="component" value="Chromosome 9"/>
</dbReference>
<organism evidence="1 2">
    <name type="scientific">Vaccinium darrowii</name>
    <dbReference type="NCBI Taxonomy" id="229202"/>
    <lineage>
        <taxon>Eukaryota</taxon>
        <taxon>Viridiplantae</taxon>
        <taxon>Streptophyta</taxon>
        <taxon>Embryophyta</taxon>
        <taxon>Tracheophyta</taxon>
        <taxon>Spermatophyta</taxon>
        <taxon>Magnoliopsida</taxon>
        <taxon>eudicotyledons</taxon>
        <taxon>Gunneridae</taxon>
        <taxon>Pentapetalae</taxon>
        <taxon>asterids</taxon>
        <taxon>Ericales</taxon>
        <taxon>Ericaceae</taxon>
        <taxon>Vaccinioideae</taxon>
        <taxon>Vaccinieae</taxon>
        <taxon>Vaccinium</taxon>
    </lineage>
</organism>
<dbReference type="EMBL" id="CM037159">
    <property type="protein sequence ID" value="KAH7865600.1"/>
    <property type="molecule type" value="Genomic_DNA"/>
</dbReference>
<name>A0ACB7ZJ81_9ERIC</name>
<reference evidence="1 2" key="1">
    <citation type="journal article" date="2021" name="Hortic Res">
        <title>High-quality reference genome and annotation aids understanding of berry development for evergreen blueberry (Vaccinium darrowii).</title>
        <authorList>
            <person name="Yu J."/>
            <person name="Hulse-Kemp A.M."/>
            <person name="Babiker E."/>
            <person name="Staton M."/>
        </authorList>
    </citation>
    <scope>NUCLEOTIDE SEQUENCE [LARGE SCALE GENOMIC DNA]</scope>
    <source>
        <strain evidence="2">cv. NJ 8807/NJ 8810</strain>
        <tissue evidence="1">Young leaf</tissue>
    </source>
</reference>
<gene>
    <name evidence="1" type="ORF">Vadar_008768</name>
</gene>
<proteinExistence type="predicted"/>
<protein>
    <submittedName>
        <fullName evidence="1">Uncharacterized protein</fullName>
    </submittedName>
</protein>
<sequence length="268" mass="30511">MLIFLIESQSKQWLTWCAEENINLHSQEISVVPLSVNDELAFVDGISGFTSSPEVMLEKRKVLRNAVREEMGLKDSDMVVMSLSSINGAKGQLLVLKSAQMVVEKELSRLLLLTRQKSPDFGLAKFLLVDYGPPFFRGCTEQEAHKPWIKNPLTMEVENVNNKPFVYAHKIKNVLDTRDPEEDEQQVGWVKDWINCYQLGMVELTDVLSNFPDISLVVAHMVKESVIAEQDLLILVVAQRVKESEITEQDLLLLPVDYEQRLHRTTGT</sequence>
<accession>A0ACB7ZJ81</accession>
<evidence type="ECO:0000313" key="2">
    <source>
        <dbReference type="Proteomes" id="UP000828048"/>
    </source>
</evidence>